<evidence type="ECO:0000256" key="2">
    <source>
        <dbReference type="ARBA" id="ARBA00022490"/>
    </source>
</evidence>
<evidence type="ECO:0000256" key="7">
    <source>
        <dbReference type="PROSITE-ProRule" id="PRU00339"/>
    </source>
</evidence>
<dbReference type="Proteomes" id="UP001208570">
    <property type="component" value="Unassembled WGS sequence"/>
</dbReference>
<keyword evidence="2" id="KW-0963">Cytoplasm</keyword>
<feature type="repeat" description="TPR" evidence="7">
    <location>
        <begin position="123"/>
        <end position="156"/>
    </location>
</feature>
<feature type="non-terminal residue" evidence="8">
    <location>
        <position position="157"/>
    </location>
</feature>
<proteinExistence type="predicted"/>
<dbReference type="SMART" id="SM00028">
    <property type="entry name" value="TPR"/>
    <property type="match status" value="2"/>
</dbReference>
<feature type="repeat" description="TPR" evidence="7">
    <location>
        <begin position="29"/>
        <end position="62"/>
    </location>
</feature>
<reference evidence="8" key="1">
    <citation type="journal article" date="2023" name="Mol. Biol. Evol.">
        <title>Third-Generation Sequencing Reveals the Adaptive Role of the Epigenome in Three Deep-Sea Polychaetes.</title>
        <authorList>
            <person name="Perez M."/>
            <person name="Aroh O."/>
            <person name="Sun Y."/>
            <person name="Lan Y."/>
            <person name="Juniper S.K."/>
            <person name="Young C.R."/>
            <person name="Angers B."/>
            <person name="Qian P.Y."/>
        </authorList>
    </citation>
    <scope>NUCLEOTIDE SEQUENCE</scope>
    <source>
        <strain evidence="8">P08H-3</strain>
    </source>
</reference>
<dbReference type="GO" id="GO:0003341">
    <property type="term" value="P:cilium movement"/>
    <property type="evidence" value="ECO:0007669"/>
    <property type="project" value="TreeGrafter"/>
</dbReference>
<dbReference type="AlphaFoldDB" id="A0AAD9MVW3"/>
<dbReference type="GO" id="GO:0005737">
    <property type="term" value="C:cytoplasm"/>
    <property type="evidence" value="ECO:0007669"/>
    <property type="project" value="UniProtKB-SubCell"/>
</dbReference>
<gene>
    <name evidence="8" type="ORF">LSH36_658g01011</name>
</gene>
<dbReference type="PANTHER" id="PTHR46630">
    <property type="entry name" value="TETRATRICOPEPTIDE REPEAT PROTEIN 29"/>
    <property type="match status" value="1"/>
</dbReference>
<keyword evidence="4 7" id="KW-0802">TPR repeat</keyword>
<evidence type="ECO:0000256" key="6">
    <source>
        <dbReference type="ARBA" id="ARBA00044739"/>
    </source>
</evidence>
<evidence type="ECO:0000256" key="1">
    <source>
        <dbReference type="ARBA" id="ARBA00004496"/>
    </source>
</evidence>
<evidence type="ECO:0000256" key="3">
    <source>
        <dbReference type="ARBA" id="ARBA00022737"/>
    </source>
</evidence>
<dbReference type="SUPFAM" id="SSF48452">
    <property type="entry name" value="TPR-like"/>
    <property type="match status" value="1"/>
</dbReference>
<dbReference type="EMBL" id="JAODUP010000658">
    <property type="protein sequence ID" value="KAK2145781.1"/>
    <property type="molecule type" value="Genomic_DNA"/>
</dbReference>
<dbReference type="InterPro" id="IPR051476">
    <property type="entry name" value="Bac_ResReg_Asp_Phosphatase"/>
</dbReference>
<dbReference type="PROSITE" id="PS50005">
    <property type="entry name" value="TPR"/>
    <property type="match status" value="2"/>
</dbReference>
<organism evidence="8 9">
    <name type="scientific">Paralvinella palmiformis</name>
    <dbReference type="NCBI Taxonomy" id="53620"/>
    <lineage>
        <taxon>Eukaryota</taxon>
        <taxon>Metazoa</taxon>
        <taxon>Spiralia</taxon>
        <taxon>Lophotrochozoa</taxon>
        <taxon>Annelida</taxon>
        <taxon>Polychaeta</taxon>
        <taxon>Sedentaria</taxon>
        <taxon>Canalipalpata</taxon>
        <taxon>Terebellida</taxon>
        <taxon>Terebelliformia</taxon>
        <taxon>Alvinellidae</taxon>
        <taxon>Paralvinella</taxon>
    </lineage>
</organism>
<comment type="caution">
    <text evidence="8">The sequence shown here is derived from an EMBL/GenBank/DDBJ whole genome shotgun (WGS) entry which is preliminary data.</text>
</comment>
<name>A0AAD9MVW3_9ANNE</name>
<dbReference type="InterPro" id="IPR019734">
    <property type="entry name" value="TPR_rpt"/>
</dbReference>
<evidence type="ECO:0000313" key="9">
    <source>
        <dbReference type="Proteomes" id="UP001208570"/>
    </source>
</evidence>
<keyword evidence="9" id="KW-1185">Reference proteome</keyword>
<evidence type="ECO:0000256" key="4">
    <source>
        <dbReference type="ARBA" id="ARBA00022803"/>
    </source>
</evidence>
<accession>A0AAD9MVW3</accession>
<comment type="function">
    <text evidence="6">Axonemal protein which is implicated in axonemal and/or peri-axonemal structure assembly and regulates flagellum assembly and beating and therefore sperm motility.</text>
</comment>
<sequence>SLKHNELAISLYQDCLSAAQSSHDIPYQTKSLVSIASLFLELGETHQAVMYYEKLLDLQRELQGEQLHGPLPDYWSKDLQCALHLNMSIAYKSIGDLKKAQKHAVVYMKLIEGKDLLRENAEALSQQNLGVLLDVLGKYDEALKHFEKFHKLSRQKG</sequence>
<dbReference type="GO" id="GO:0005929">
    <property type="term" value="C:cilium"/>
    <property type="evidence" value="ECO:0007669"/>
    <property type="project" value="TreeGrafter"/>
</dbReference>
<keyword evidence="3" id="KW-0677">Repeat</keyword>
<dbReference type="PANTHER" id="PTHR46630:SF1">
    <property type="entry name" value="TETRATRICOPEPTIDE REPEAT PROTEIN 29"/>
    <property type="match status" value="1"/>
</dbReference>
<evidence type="ECO:0000256" key="5">
    <source>
        <dbReference type="ARBA" id="ARBA00040665"/>
    </source>
</evidence>
<evidence type="ECO:0000313" key="8">
    <source>
        <dbReference type="EMBL" id="KAK2145781.1"/>
    </source>
</evidence>
<protein>
    <recommendedName>
        <fullName evidence="5">Tetratricopeptide repeat protein 29</fullName>
    </recommendedName>
</protein>
<dbReference type="Gene3D" id="1.25.40.10">
    <property type="entry name" value="Tetratricopeptide repeat domain"/>
    <property type="match status" value="2"/>
</dbReference>
<comment type="subcellular location">
    <subcellularLocation>
        <location evidence="1">Cytoplasm</location>
    </subcellularLocation>
</comment>
<feature type="non-terminal residue" evidence="8">
    <location>
        <position position="1"/>
    </location>
</feature>
<dbReference type="Pfam" id="PF13181">
    <property type="entry name" value="TPR_8"/>
    <property type="match status" value="1"/>
</dbReference>
<dbReference type="Pfam" id="PF13374">
    <property type="entry name" value="TPR_10"/>
    <property type="match status" value="1"/>
</dbReference>
<dbReference type="InterPro" id="IPR011990">
    <property type="entry name" value="TPR-like_helical_dom_sf"/>
</dbReference>